<feature type="compositionally biased region" description="Basic and acidic residues" evidence="1">
    <location>
        <begin position="112"/>
        <end position="121"/>
    </location>
</feature>
<evidence type="ECO:0000256" key="1">
    <source>
        <dbReference type="SAM" id="MobiDB-lite"/>
    </source>
</evidence>
<reference evidence="3" key="1">
    <citation type="submission" date="2017-09" db="EMBL/GenBank/DDBJ databases">
        <authorList>
            <person name="Varghese N."/>
            <person name="Submissions S."/>
        </authorList>
    </citation>
    <scope>NUCLEOTIDE SEQUENCE [LARGE SCALE GENOMIC DNA]</scope>
    <source>
        <strain evidence="3">DSM 29961</strain>
    </source>
</reference>
<accession>A0A286FCN6</accession>
<dbReference type="RefSeq" id="WP_097125258.1">
    <property type="nucleotide sequence ID" value="NZ_OCNH01000001.1"/>
</dbReference>
<dbReference type="Proteomes" id="UP000219452">
    <property type="component" value="Unassembled WGS sequence"/>
</dbReference>
<evidence type="ECO:0000313" key="2">
    <source>
        <dbReference type="EMBL" id="SOD81001.1"/>
    </source>
</evidence>
<dbReference type="AlphaFoldDB" id="A0A286FCN6"/>
<gene>
    <name evidence="2" type="ORF">SAMN06269250_1641</name>
</gene>
<dbReference type="EMBL" id="OCNH01000001">
    <property type="protein sequence ID" value="SOD81001.1"/>
    <property type="molecule type" value="Genomic_DNA"/>
</dbReference>
<feature type="region of interest" description="Disordered" evidence="1">
    <location>
        <begin position="92"/>
        <end position="121"/>
    </location>
</feature>
<evidence type="ECO:0000313" key="3">
    <source>
        <dbReference type="Proteomes" id="UP000219452"/>
    </source>
</evidence>
<keyword evidence="3" id="KW-1185">Reference proteome</keyword>
<name>A0A286FCN6_9BACT</name>
<protein>
    <submittedName>
        <fullName evidence="2">Uncharacterized protein</fullName>
    </submittedName>
</protein>
<proteinExistence type="predicted"/>
<organism evidence="2 3">
    <name type="scientific">Spirosoma fluviale</name>
    <dbReference type="NCBI Taxonomy" id="1597977"/>
    <lineage>
        <taxon>Bacteria</taxon>
        <taxon>Pseudomonadati</taxon>
        <taxon>Bacteroidota</taxon>
        <taxon>Cytophagia</taxon>
        <taxon>Cytophagales</taxon>
        <taxon>Cytophagaceae</taxon>
        <taxon>Spirosoma</taxon>
    </lineage>
</organism>
<sequence>MRAQELYRTYQTLADTAAQAHLKPARFARLYWVCAIDWLLQLTREPKSERVNRAMQPFKRSYTGAGKLILYKNISPPCLAIRAVRADFPHERTDMPVSPIDSDELGTAQQDPFRRATDDEPKYTEENDVYLEILADSVPLSVRVVYLTFPRELDMTANNEPMETEVDQLAILRRVIAEKDLIDERYNRYQLLASRVIPTAEQPT</sequence>